<dbReference type="AlphaFoldDB" id="A0A8T0FF51"/>
<dbReference type="PRINTS" id="PR00053">
    <property type="entry name" value="FORKHEAD"/>
</dbReference>
<dbReference type="PROSITE" id="PS50039">
    <property type="entry name" value="FORK_HEAD_3"/>
    <property type="match status" value="1"/>
</dbReference>
<dbReference type="GO" id="GO:0000978">
    <property type="term" value="F:RNA polymerase II cis-regulatory region sequence-specific DNA binding"/>
    <property type="evidence" value="ECO:0007669"/>
    <property type="project" value="TreeGrafter"/>
</dbReference>
<dbReference type="Gene3D" id="1.10.10.10">
    <property type="entry name" value="Winged helix-like DNA-binding domain superfamily/Winged helix DNA-binding domain"/>
    <property type="match status" value="1"/>
</dbReference>
<organism evidence="9 10">
    <name type="scientific">Argiope bruennichi</name>
    <name type="common">Wasp spider</name>
    <name type="synonym">Aranea bruennichi</name>
    <dbReference type="NCBI Taxonomy" id="94029"/>
    <lineage>
        <taxon>Eukaryota</taxon>
        <taxon>Metazoa</taxon>
        <taxon>Ecdysozoa</taxon>
        <taxon>Arthropoda</taxon>
        <taxon>Chelicerata</taxon>
        <taxon>Arachnida</taxon>
        <taxon>Araneae</taxon>
        <taxon>Araneomorphae</taxon>
        <taxon>Entelegynae</taxon>
        <taxon>Araneoidea</taxon>
        <taxon>Araneidae</taxon>
        <taxon>Argiope</taxon>
    </lineage>
</organism>
<dbReference type="Proteomes" id="UP000807504">
    <property type="component" value="Unassembled WGS sequence"/>
</dbReference>
<keyword evidence="3 6" id="KW-0238">DNA-binding</keyword>
<dbReference type="GO" id="GO:0005634">
    <property type="term" value="C:nucleus"/>
    <property type="evidence" value="ECO:0007669"/>
    <property type="project" value="UniProtKB-SubCell"/>
</dbReference>
<dbReference type="PROSITE" id="PS00658">
    <property type="entry name" value="FORK_HEAD_2"/>
    <property type="match status" value="1"/>
</dbReference>
<dbReference type="OrthoDB" id="10029558at2759"/>
<sequence length="453" mass="50264">MSHIMGDLDRSLTSMDWLPRLNVRGSVNGADTSDGNNGPCENSRSCRQKDGKPPYSYATLISYAINSSSSKKMTLNEIYNWICSNFPYYREAGDGWKNSIRHNLSLNKYFRKVPRPKDDPGKGSYWAIDHAPSDVDDCRRRKCRQRDKVFPYSPDNSSSNSLSSPVHCHQMAAVCSPPSHQMTAHLNADRTNVSNSHPAFHEMGHTSGHMMSTDRLSSCCNHNHQQFNGNTQHAQVVDRLSTSDFVQNVNCLHERSKMSGNGHMQNNDVPHYHGNGFQNVENDKIAAEFVQSLDWLRESAKMSGNGLQDIDMSHFQAMMESIKARDPTMSLLSQDQLADLNSSLTALFSQSGVMQSAPAPITTSTMQQCYSSSHINTTYSRDSCMLSTVPASNSSPHAFSAESSNLSYHSQAESSPLPMPSHVSLNSSVNTPGSCTGDDNDDIEDDFNWDKIL</sequence>
<reference evidence="9" key="2">
    <citation type="submission" date="2020-06" db="EMBL/GenBank/DDBJ databases">
        <authorList>
            <person name="Sheffer M."/>
        </authorList>
    </citation>
    <scope>NUCLEOTIDE SEQUENCE</scope>
</reference>
<feature type="compositionally biased region" description="Polar residues" evidence="7">
    <location>
        <begin position="29"/>
        <end position="45"/>
    </location>
</feature>
<evidence type="ECO:0000256" key="4">
    <source>
        <dbReference type="ARBA" id="ARBA00023163"/>
    </source>
</evidence>
<protein>
    <submittedName>
        <fullName evidence="9">Forkhead box protein J3 like protein</fullName>
    </submittedName>
</protein>
<evidence type="ECO:0000256" key="7">
    <source>
        <dbReference type="SAM" id="MobiDB-lite"/>
    </source>
</evidence>
<dbReference type="InterPro" id="IPR018122">
    <property type="entry name" value="TF_fork_head_CS_1"/>
</dbReference>
<evidence type="ECO:0000259" key="8">
    <source>
        <dbReference type="PROSITE" id="PS50039"/>
    </source>
</evidence>
<evidence type="ECO:0000256" key="5">
    <source>
        <dbReference type="ARBA" id="ARBA00023242"/>
    </source>
</evidence>
<reference evidence="9" key="1">
    <citation type="journal article" date="2020" name="bioRxiv">
        <title>Chromosome-level reference genome of the European wasp spider Argiope bruennichi: a resource for studies on range expansion and evolutionary adaptation.</title>
        <authorList>
            <person name="Sheffer M.M."/>
            <person name="Hoppe A."/>
            <person name="Krehenwinkel H."/>
            <person name="Uhl G."/>
            <person name="Kuss A.W."/>
            <person name="Jensen L."/>
            <person name="Jensen C."/>
            <person name="Gillespie R.G."/>
            <person name="Hoff K.J."/>
            <person name="Prost S."/>
        </authorList>
    </citation>
    <scope>NUCLEOTIDE SEQUENCE</scope>
</reference>
<evidence type="ECO:0000256" key="1">
    <source>
        <dbReference type="ARBA" id="ARBA00004123"/>
    </source>
</evidence>
<evidence type="ECO:0000256" key="6">
    <source>
        <dbReference type="PROSITE-ProRule" id="PRU00089"/>
    </source>
</evidence>
<dbReference type="EMBL" id="JABXBU010000015">
    <property type="protein sequence ID" value="KAF8788049.1"/>
    <property type="molecule type" value="Genomic_DNA"/>
</dbReference>
<feature type="region of interest" description="Disordered" evidence="7">
    <location>
        <begin position="395"/>
        <end position="443"/>
    </location>
</feature>
<dbReference type="PANTHER" id="PTHR46078:SF2">
    <property type="entry name" value="FORK-HEAD DOMAIN-CONTAINING PROTEIN"/>
    <property type="match status" value="1"/>
</dbReference>
<evidence type="ECO:0000313" key="9">
    <source>
        <dbReference type="EMBL" id="KAF8788049.1"/>
    </source>
</evidence>
<accession>A0A8T0FF51</accession>
<feature type="compositionally biased region" description="Polar residues" evidence="7">
    <location>
        <begin position="423"/>
        <end position="434"/>
    </location>
</feature>
<dbReference type="Pfam" id="PF00250">
    <property type="entry name" value="Forkhead"/>
    <property type="match status" value="1"/>
</dbReference>
<gene>
    <name evidence="9" type="ORF">HNY73_009585</name>
</gene>
<comment type="subcellular location">
    <subcellularLocation>
        <location evidence="1 6">Nucleus</location>
    </subcellularLocation>
</comment>
<feature type="DNA-binding region" description="Fork-head" evidence="6">
    <location>
        <begin position="52"/>
        <end position="148"/>
    </location>
</feature>
<feature type="region of interest" description="Disordered" evidence="7">
    <location>
        <begin position="26"/>
        <end position="51"/>
    </location>
</feature>
<dbReference type="SUPFAM" id="SSF46785">
    <property type="entry name" value="Winged helix' DNA-binding domain"/>
    <property type="match status" value="1"/>
</dbReference>
<evidence type="ECO:0000256" key="3">
    <source>
        <dbReference type="ARBA" id="ARBA00023125"/>
    </source>
</evidence>
<dbReference type="InterPro" id="IPR045912">
    <property type="entry name" value="FOXJ2/3-like"/>
</dbReference>
<comment type="caution">
    <text evidence="9">The sequence shown here is derived from an EMBL/GenBank/DDBJ whole genome shotgun (WGS) entry which is preliminary data.</text>
</comment>
<dbReference type="InterPro" id="IPR030456">
    <property type="entry name" value="TF_fork_head_CS_2"/>
</dbReference>
<dbReference type="InterPro" id="IPR001766">
    <property type="entry name" value="Fork_head_dom"/>
</dbReference>
<evidence type="ECO:0000256" key="2">
    <source>
        <dbReference type="ARBA" id="ARBA00023015"/>
    </source>
</evidence>
<keyword evidence="4" id="KW-0804">Transcription</keyword>
<keyword evidence="2" id="KW-0805">Transcription regulation</keyword>
<feature type="domain" description="Fork-head" evidence="8">
    <location>
        <begin position="52"/>
        <end position="148"/>
    </location>
</feature>
<dbReference type="SMART" id="SM00339">
    <property type="entry name" value="FH"/>
    <property type="match status" value="1"/>
</dbReference>
<dbReference type="CDD" id="cd20024">
    <property type="entry name" value="FH_FOXJ2-like"/>
    <property type="match status" value="1"/>
</dbReference>
<proteinExistence type="predicted"/>
<dbReference type="GO" id="GO:0000981">
    <property type="term" value="F:DNA-binding transcription factor activity, RNA polymerase II-specific"/>
    <property type="evidence" value="ECO:0007669"/>
    <property type="project" value="TreeGrafter"/>
</dbReference>
<dbReference type="PROSITE" id="PS00657">
    <property type="entry name" value="FORK_HEAD_1"/>
    <property type="match status" value="1"/>
</dbReference>
<dbReference type="PANTHER" id="PTHR46078">
    <property type="entry name" value="FORKHEAD BOX PROTEIN J2 FAMILY MEMBER"/>
    <property type="match status" value="1"/>
</dbReference>
<dbReference type="FunFam" id="1.10.10.10:FF:000030">
    <property type="entry name" value="Forkhead box protein K2"/>
    <property type="match status" value="1"/>
</dbReference>
<dbReference type="OMA" id="GPCENSR"/>
<feature type="compositionally biased region" description="Polar residues" evidence="7">
    <location>
        <begin position="395"/>
        <end position="414"/>
    </location>
</feature>
<name>A0A8T0FF51_ARGBR</name>
<dbReference type="InterPro" id="IPR036388">
    <property type="entry name" value="WH-like_DNA-bd_sf"/>
</dbReference>
<keyword evidence="10" id="KW-1185">Reference proteome</keyword>
<evidence type="ECO:0000313" key="10">
    <source>
        <dbReference type="Proteomes" id="UP000807504"/>
    </source>
</evidence>
<dbReference type="InterPro" id="IPR036390">
    <property type="entry name" value="WH_DNA-bd_sf"/>
</dbReference>
<keyword evidence="5 6" id="KW-0539">Nucleus</keyword>